<comment type="subcellular location">
    <subcellularLocation>
        <location evidence="1">Membrane</location>
        <topology evidence="1">Single-pass membrane protein</topology>
    </subcellularLocation>
</comment>
<keyword evidence="2" id="KW-0812">Transmembrane</keyword>
<sequence>MFRTVRILVLLLFLVLTLLYAGLLTPSGLKGAVWTAQKLLPELNIKSAEGALLTGITLRGVHYQQPSVVLDAERFELALSPKCFRDGELCLKTLDVKGLQLELSPPPDGSQPKEEADNQDVPANKFRIPVPVTVQSLNLDDISLNVAGKRVAWQHFQSAASFKGSELVIAPTVFSSLSVSLPKKEPSSNTQQTSNKAPTKAHVDRAVEAPTIVLPEVQFPFDIDLQKLTVNGLSLMLPDARQLKSVILKAQFKNDEIRVSTLNVNAAEGSADLTGKVRLYGNYPLDLSLNADIKQAPLANQQLTVQVKGAVDALNLSAGVTGTQSFTLNGTLNAIDSQLPFTLNLTANNLQWPLSGKPLYQVSDTRVDGKGSLAGYHFSLNGRTRSEYYPPMSLQTEAEGDLEHLALTQLSVDTLRGHAEGEAGVQWGQKVRWQADLNANDIQPGEFWPDLEGKLSGHLVHDGGVTNAGGWFVNFPTMKVNGELRSLPFLVEGQLSLEDRQATGELKTSSDDLTISHGPNNVTLNGVLDDKWDLKLALDAPELSASLPDLQGKLVGSAVLTGNFQQPELSLDIEAKRLKWQDLGLEALSLKGQVKSTDIISGELAVKGQKFTQGDVAINTVDLRLTGDETNHTAKLTFNGKPVAGDLSLSGGFNRKAGWRGALTQGDIVTPLGKWVLADKAAISLGLPVNSIDVSSHCWRQGASALCLTDNAKIAEKGNVQLSASTFSLEQLTPFLPPHMSVEGNLDGTANVEWGSSLLVSARVNLPRGEFTQQKPVMRTIGWDSIQLVATMNNETLTSEADIALTDNGKVRAQLAVNDLASDNKRLTGELEADSISLHPLASFVGEDAVVKGNLNSRIAITGTMKKPLLTGDIAMLGLKLDSAALPVTLNDGRLNLRLLGDQAELDGQLNTPEGKVGVDGKADWRQSANWQGFVNLDAETLDVSVPPMVRLKAAPRLTVSINKDTVMAKGEVNVPWARIVVDSLPETAIRVSDDQVLLDENLEPIPQEKSAATSVNADILVKLGDDVTVDAFGLKSFLNGELRVRNSERGPGVVGEVSLREGTYRSFGQDLVIRKGVIRFNGVPDQPYLQVVAIRNPETIEDDVTAGIKLNGPADEPQVTLFSDPAKAQANVLSYLTQGRDLDAESSGTSFNSLLLGLALSQSGKMVGKIGEAFGVENLTLDSKSNGDSENIEVSGYVLPGLQVKYGLGVEELTIRYRIMKDLYLEAMSGLEKTFDLLYQFSIR</sequence>
<keyword evidence="3" id="KW-1133">Transmembrane helix</keyword>
<dbReference type="STRING" id="1080227.A8L45_03825"/>
<keyword evidence="8" id="KW-1185">Reference proteome</keyword>
<feature type="region of interest" description="Disordered" evidence="5">
    <location>
        <begin position="180"/>
        <end position="201"/>
    </location>
</feature>
<proteinExistence type="predicted"/>
<dbReference type="GO" id="GO:0009306">
    <property type="term" value="P:protein secretion"/>
    <property type="evidence" value="ECO:0007669"/>
    <property type="project" value="InterPro"/>
</dbReference>
<feature type="domain" description="Translocation and assembly module TamB C-terminal" evidence="6">
    <location>
        <begin position="914"/>
        <end position="1242"/>
    </location>
</feature>
<evidence type="ECO:0000256" key="4">
    <source>
        <dbReference type="ARBA" id="ARBA00023136"/>
    </source>
</evidence>
<protein>
    <recommendedName>
        <fullName evidence="6">Translocation and assembly module TamB C-terminal domain-containing protein</fullName>
    </recommendedName>
</protein>
<keyword evidence="4" id="KW-0472">Membrane</keyword>
<dbReference type="EMBL" id="LYBM01000004">
    <property type="protein sequence ID" value="ODA35410.1"/>
    <property type="molecule type" value="Genomic_DNA"/>
</dbReference>
<feature type="compositionally biased region" description="Polar residues" evidence="5">
    <location>
        <begin position="187"/>
        <end position="197"/>
    </location>
</feature>
<evidence type="ECO:0000259" key="6">
    <source>
        <dbReference type="Pfam" id="PF04357"/>
    </source>
</evidence>
<organism evidence="7 8">
    <name type="scientific">Veronia pacifica</name>
    <dbReference type="NCBI Taxonomy" id="1080227"/>
    <lineage>
        <taxon>Bacteria</taxon>
        <taxon>Pseudomonadati</taxon>
        <taxon>Pseudomonadota</taxon>
        <taxon>Gammaproteobacteria</taxon>
        <taxon>Vibrionales</taxon>
        <taxon>Vibrionaceae</taxon>
        <taxon>Veronia</taxon>
    </lineage>
</organism>
<evidence type="ECO:0000256" key="5">
    <source>
        <dbReference type="SAM" id="MobiDB-lite"/>
    </source>
</evidence>
<comment type="caution">
    <text evidence="7">The sequence shown here is derived from an EMBL/GenBank/DDBJ whole genome shotgun (WGS) entry which is preliminary data.</text>
</comment>
<reference evidence="7 8" key="1">
    <citation type="submission" date="2016-05" db="EMBL/GenBank/DDBJ databases">
        <title>Genomic Taxonomy of the Vibrionaceae.</title>
        <authorList>
            <person name="Gomez-Gil B."/>
            <person name="Enciso-Ibarra J."/>
        </authorList>
    </citation>
    <scope>NUCLEOTIDE SEQUENCE [LARGE SCALE GENOMIC DNA]</scope>
    <source>
        <strain evidence="7 8">CAIM 1920</strain>
    </source>
</reference>
<dbReference type="GO" id="GO:0097347">
    <property type="term" value="C:TAM protein secretion complex"/>
    <property type="evidence" value="ECO:0007669"/>
    <property type="project" value="TreeGrafter"/>
</dbReference>
<dbReference type="PANTHER" id="PTHR36985">
    <property type="entry name" value="TRANSLOCATION AND ASSEMBLY MODULE SUBUNIT TAMB"/>
    <property type="match status" value="1"/>
</dbReference>
<name>A0A1C3EQ70_9GAMM</name>
<dbReference type="Pfam" id="PF04357">
    <property type="entry name" value="TamB"/>
    <property type="match status" value="1"/>
</dbReference>
<accession>A0A1C3EQ70</accession>
<dbReference type="InterPro" id="IPR007452">
    <property type="entry name" value="TamB_C"/>
</dbReference>
<evidence type="ECO:0000313" key="7">
    <source>
        <dbReference type="EMBL" id="ODA35410.1"/>
    </source>
</evidence>
<evidence type="ECO:0000256" key="2">
    <source>
        <dbReference type="ARBA" id="ARBA00022692"/>
    </source>
</evidence>
<feature type="region of interest" description="Disordered" evidence="5">
    <location>
        <begin position="102"/>
        <end position="121"/>
    </location>
</feature>
<dbReference type="Proteomes" id="UP000094936">
    <property type="component" value="Unassembled WGS sequence"/>
</dbReference>
<dbReference type="AlphaFoldDB" id="A0A1C3EQ70"/>
<evidence type="ECO:0000256" key="1">
    <source>
        <dbReference type="ARBA" id="ARBA00004167"/>
    </source>
</evidence>
<dbReference type="PANTHER" id="PTHR36985:SF1">
    <property type="entry name" value="TRANSLOCATION AND ASSEMBLY MODULE SUBUNIT TAMB"/>
    <property type="match status" value="1"/>
</dbReference>
<gene>
    <name evidence="7" type="ORF">A8L45_03825</name>
</gene>
<evidence type="ECO:0000256" key="3">
    <source>
        <dbReference type="ARBA" id="ARBA00022989"/>
    </source>
</evidence>
<evidence type="ECO:0000313" key="8">
    <source>
        <dbReference type="Proteomes" id="UP000094936"/>
    </source>
</evidence>
<dbReference type="GO" id="GO:0005886">
    <property type="term" value="C:plasma membrane"/>
    <property type="evidence" value="ECO:0007669"/>
    <property type="project" value="InterPro"/>
</dbReference>